<protein>
    <submittedName>
        <fullName evidence="2">(northern house mosquito) hypothetical protein</fullName>
    </submittedName>
</protein>
<accession>A0A8D8E5S7</accession>
<dbReference type="EMBL" id="HBUE01064082">
    <property type="protein sequence ID" value="CAG6469891.1"/>
    <property type="molecule type" value="Transcribed_RNA"/>
</dbReference>
<name>A0A8D8E5S7_CULPI</name>
<dbReference type="AlphaFoldDB" id="A0A8D8E5S7"/>
<dbReference type="EMBL" id="HBUE01294142">
    <property type="protein sequence ID" value="CAG6575446.1"/>
    <property type="molecule type" value="Transcribed_RNA"/>
</dbReference>
<dbReference type="EMBL" id="HBUE01064081">
    <property type="protein sequence ID" value="CAG6469889.1"/>
    <property type="molecule type" value="Transcribed_RNA"/>
</dbReference>
<feature type="region of interest" description="Disordered" evidence="1">
    <location>
        <begin position="59"/>
        <end position="95"/>
    </location>
</feature>
<feature type="region of interest" description="Disordered" evidence="1">
    <location>
        <begin position="1"/>
        <end position="43"/>
    </location>
</feature>
<evidence type="ECO:0000313" key="2">
    <source>
        <dbReference type="EMBL" id="CAG6523771.1"/>
    </source>
</evidence>
<reference evidence="2" key="1">
    <citation type="submission" date="2021-05" db="EMBL/GenBank/DDBJ databases">
        <authorList>
            <person name="Alioto T."/>
            <person name="Alioto T."/>
            <person name="Gomez Garrido J."/>
        </authorList>
    </citation>
    <scope>NUCLEOTIDE SEQUENCE</scope>
</reference>
<sequence>MHEPGHPSGTGPEGVCRHHQRLDRTQLGLGDQQPRARSHPDCPGCQLVRWRFRHRTHHQGSGHCVRRCDHNQHANPAGSAHPPDLPDADGQGTGQQRLLRRVRFYQER</sequence>
<dbReference type="EMBL" id="HBUE01188338">
    <property type="protein sequence ID" value="CAG6523771.1"/>
    <property type="molecule type" value="Transcribed_RNA"/>
</dbReference>
<proteinExistence type="predicted"/>
<dbReference type="EMBL" id="HBUE01064083">
    <property type="protein sequence ID" value="CAG6469893.1"/>
    <property type="molecule type" value="Transcribed_RNA"/>
</dbReference>
<evidence type="ECO:0000256" key="1">
    <source>
        <dbReference type="SAM" id="MobiDB-lite"/>
    </source>
</evidence>
<organism evidence="2">
    <name type="scientific">Culex pipiens</name>
    <name type="common">House mosquito</name>
    <dbReference type="NCBI Taxonomy" id="7175"/>
    <lineage>
        <taxon>Eukaryota</taxon>
        <taxon>Metazoa</taxon>
        <taxon>Ecdysozoa</taxon>
        <taxon>Arthropoda</taxon>
        <taxon>Hexapoda</taxon>
        <taxon>Insecta</taxon>
        <taxon>Pterygota</taxon>
        <taxon>Neoptera</taxon>
        <taxon>Endopterygota</taxon>
        <taxon>Diptera</taxon>
        <taxon>Nematocera</taxon>
        <taxon>Culicoidea</taxon>
        <taxon>Culicidae</taxon>
        <taxon>Culicinae</taxon>
        <taxon>Culicini</taxon>
        <taxon>Culex</taxon>
        <taxon>Culex</taxon>
    </lineage>
</organism>